<reference evidence="6" key="1">
    <citation type="submission" date="2025-08" db="UniProtKB">
        <authorList>
            <consortium name="RefSeq"/>
        </authorList>
    </citation>
    <scope>IDENTIFICATION</scope>
    <source>
        <strain evidence="6">OHB3-1</strain>
    </source>
</reference>
<dbReference type="PANTHER" id="PTHR31874:SF41">
    <property type="entry name" value="CCT MOTIF FAMILY PROTEIN"/>
    <property type="match status" value="1"/>
</dbReference>
<dbReference type="PROSITE" id="PS51017">
    <property type="entry name" value="CCT"/>
    <property type="match status" value="1"/>
</dbReference>
<dbReference type="GO" id="GO:0005634">
    <property type="term" value="C:nucleus"/>
    <property type="evidence" value="ECO:0007669"/>
    <property type="project" value="UniProtKB-SubCell"/>
</dbReference>
<feature type="domain" description="CCT" evidence="4">
    <location>
        <begin position="152"/>
        <end position="194"/>
    </location>
</feature>
<dbReference type="KEGG" id="mcha:111022043"/>
<evidence type="ECO:0000256" key="3">
    <source>
        <dbReference type="PROSITE-ProRule" id="PRU00357"/>
    </source>
</evidence>
<dbReference type="RefSeq" id="XP_022154897.1">
    <property type="nucleotide sequence ID" value="XM_022299205.1"/>
</dbReference>
<dbReference type="InterPro" id="IPR010402">
    <property type="entry name" value="CCT_domain"/>
</dbReference>
<evidence type="ECO:0000256" key="1">
    <source>
        <dbReference type="ARBA" id="ARBA00004123"/>
    </source>
</evidence>
<evidence type="ECO:0000313" key="6">
    <source>
        <dbReference type="RefSeq" id="XP_022154897.1"/>
    </source>
</evidence>
<organism evidence="5 6">
    <name type="scientific">Momordica charantia</name>
    <name type="common">Bitter gourd</name>
    <name type="synonym">Balsam pear</name>
    <dbReference type="NCBI Taxonomy" id="3673"/>
    <lineage>
        <taxon>Eukaryota</taxon>
        <taxon>Viridiplantae</taxon>
        <taxon>Streptophyta</taxon>
        <taxon>Embryophyta</taxon>
        <taxon>Tracheophyta</taxon>
        <taxon>Spermatophyta</taxon>
        <taxon>Magnoliopsida</taxon>
        <taxon>eudicotyledons</taxon>
        <taxon>Gunneridae</taxon>
        <taxon>Pentapetalae</taxon>
        <taxon>rosids</taxon>
        <taxon>fabids</taxon>
        <taxon>Cucurbitales</taxon>
        <taxon>Cucurbitaceae</taxon>
        <taxon>Momordiceae</taxon>
        <taxon>Momordica</taxon>
    </lineage>
</organism>
<proteinExistence type="predicted"/>
<dbReference type="Pfam" id="PF06203">
    <property type="entry name" value="CCT"/>
    <property type="match status" value="1"/>
</dbReference>
<name>A0A6J1DMX8_MOMCH</name>
<evidence type="ECO:0000259" key="4">
    <source>
        <dbReference type="PROSITE" id="PS51017"/>
    </source>
</evidence>
<accession>A0A6J1DMX8</accession>
<sequence length="196" mass="22318">MGYSWFLKSPKEEEQEVPNGAVKGDFEAFLEDKLPPPPPEAEDNFLAYGGPPDWGLNFDYEYFPVPVLSQTNIVGANEEAAAAAAFGRVSDDGDGRKKEEEEISLKLNLNYEEVLEAWSGRGSLWAAADDSSLSNLTNAAYMGEVPRIEEERRRRVLRYKEKRHNRLFSNKIRYQVRKLNAEKRARIKGRFVKTVS</sequence>
<dbReference type="InterPro" id="IPR052453">
    <property type="entry name" value="CONSTANS-like_ZF"/>
</dbReference>
<dbReference type="PANTHER" id="PTHR31874">
    <property type="entry name" value="CCT MOTIF FAMILY PROTEIN, EXPRESSED"/>
    <property type="match status" value="1"/>
</dbReference>
<gene>
    <name evidence="6" type="primary">LOC111022043</name>
</gene>
<protein>
    <submittedName>
        <fullName evidence="6">Zinc finger protein CONSTANS-LIKE 6 isoform X1</fullName>
    </submittedName>
</protein>
<evidence type="ECO:0000313" key="5">
    <source>
        <dbReference type="Proteomes" id="UP000504603"/>
    </source>
</evidence>
<keyword evidence="5" id="KW-1185">Reference proteome</keyword>
<dbReference type="GO" id="GO:0006355">
    <property type="term" value="P:regulation of DNA-templated transcription"/>
    <property type="evidence" value="ECO:0007669"/>
    <property type="project" value="TreeGrafter"/>
</dbReference>
<dbReference type="GeneID" id="111022043"/>
<keyword evidence="2 3" id="KW-0539">Nucleus</keyword>
<evidence type="ECO:0000256" key="2">
    <source>
        <dbReference type="ARBA" id="ARBA00023242"/>
    </source>
</evidence>
<dbReference type="OrthoDB" id="153872at2759"/>
<dbReference type="AlphaFoldDB" id="A0A6J1DMX8"/>
<comment type="subcellular location">
    <subcellularLocation>
        <location evidence="1 3">Nucleus</location>
    </subcellularLocation>
</comment>
<dbReference type="Proteomes" id="UP000504603">
    <property type="component" value="Unplaced"/>
</dbReference>